<dbReference type="Pfam" id="PF06141">
    <property type="entry name" value="Phage_tail_U"/>
    <property type="match status" value="1"/>
</dbReference>
<dbReference type="InterPro" id="IPR038512">
    <property type="entry name" value="GpU-like_sf"/>
</dbReference>
<comment type="caution">
    <text evidence="1">The sequence shown here is derived from an EMBL/GenBank/DDBJ whole genome shotgun (WGS) entry which is preliminary data.</text>
</comment>
<evidence type="ECO:0000313" key="2">
    <source>
        <dbReference type="Proteomes" id="UP000619976"/>
    </source>
</evidence>
<dbReference type="Gene3D" id="3.30.70.1700">
    <property type="entry name" value="Phage minor tail protein U"/>
    <property type="match status" value="1"/>
</dbReference>
<evidence type="ECO:0000313" key="1">
    <source>
        <dbReference type="EMBL" id="MBJ2116132.1"/>
    </source>
</evidence>
<gene>
    <name evidence="1" type="ORF">JFQ69_00380</name>
</gene>
<name>A0ABS0VYL5_9GAMM</name>
<keyword evidence="2" id="KW-1185">Reference proteome</keyword>
<organism evidence="1 2">
    <name type="scientific">Proteus penneri</name>
    <dbReference type="NCBI Taxonomy" id="102862"/>
    <lineage>
        <taxon>Bacteria</taxon>
        <taxon>Pseudomonadati</taxon>
        <taxon>Pseudomonadota</taxon>
        <taxon>Gammaproteobacteria</taxon>
        <taxon>Enterobacterales</taxon>
        <taxon>Morganellaceae</taxon>
        <taxon>Proteus</taxon>
    </lineage>
</organism>
<proteinExistence type="predicted"/>
<dbReference type="InterPro" id="IPR009312">
    <property type="entry name" value="Phage_lambda_GpU-like"/>
</dbReference>
<dbReference type="EMBL" id="JAEKCB010000001">
    <property type="protein sequence ID" value="MBJ2116132.1"/>
    <property type="molecule type" value="Genomic_DNA"/>
</dbReference>
<sequence>MSKHAQIRQKVKDSIIPYVTGATFFDGRPFFIDTQELPAIAIYLTDAISISDTLDADSWQAIIHITLFLEAKNPDTELDQWIETLIYPALNTLLSLTSLIDVMTPHGYDYQRDDDVGLWCSADLTYHIQYVL</sequence>
<dbReference type="InterPro" id="IPR035934">
    <property type="entry name" value="Phage_tail_protein-like_sf"/>
</dbReference>
<dbReference type="RefSeq" id="WP_198812863.1">
    <property type="nucleotide sequence ID" value="NZ_JAEKCB010000001.1"/>
</dbReference>
<reference evidence="1 2" key="1">
    <citation type="submission" date="2020-12" db="EMBL/GenBank/DDBJ databases">
        <title>Enhanced detection system for hospital associated transmission using whole genome sequencing surveillance.</title>
        <authorList>
            <person name="Harrison L.H."/>
            <person name="Van Tyne D."/>
            <person name="Marsh J.W."/>
            <person name="Griffith M.P."/>
            <person name="Snyder D.J."/>
            <person name="Cooper V.S."/>
            <person name="Mustapha M."/>
        </authorList>
    </citation>
    <scope>NUCLEOTIDE SEQUENCE [LARGE SCALE GENOMIC DNA]</scope>
    <source>
        <strain evidence="1 2">PR00195</strain>
    </source>
</reference>
<accession>A0ABS0VYL5</accession>
<protein>
    <submittedName>
        <fullName evidence="1">Phage tail protein</fullName>
    </submittedName>
</protein>
<dbReference type="SUPFAM" id="SSF143749">
    <property type="entry name" value="Phage tail protein-like"/>
    <property type="match status" value="1"/>
</dbReference>
<dbReference type="Proteomes" id="UP000619976">
    <property type="component" value="Unassembled WGS sequence"/>
</dbReference>